<dbReference type="AlphaFoldDB" id="A0AAE9IZU4"/>
<dbReference type="OMA" id="IPSEVNM"/>
<evidence type="ECO:0000256" key="1">
    <source>
        <dbReference type="SAM" id="SignalP"/>
    </source>
</evidence>
<feature type="signal peptide" evidence="1">
    <location>
        <begin position="1"/>
        <end position="22"/>
    </location>
</feature>
<gene>
    <name evidence="2" type="ORF">L3Y34_015992</name>
</gene>
<evidence type="ECO:0000313" key="2">
    <source>
        <dbReference type="EMBL" id="ULU13182.1"/>
    </source>
</evidence>
<reference evidence="2 3" key="1">
    <citation type="submission" date="2022-05" db="EMBL/GenBank/DDBJ databases">
        <title>Chromosome-level reference genomes for two strains of Caenorhabditis briggsae: an improved platform for comparative genomics.</title>
        <authorList>
            <person name="Stevens L."/>
            <person name="Andersen E.C."/>
        </authorList>
    </citation>
    <scope>NUCLEOTIDE SEQUENCE [LARGE SCALE GENOMIC DNA]</scope>
    <source>
        <strain evidence="2">QX1410_ONT</strain>
        <tissue evidence="2">Whole-organism</tissue>
    </source>
</reference>
<evidence type="ECO:0008006" key="4">
    <source>
        <dbReference type="Google" id="ProtNLM"/>
    </source>
</evidence>
<dbReference type="Proteomes" id="UP000827892">
    <property type="component" value="Chromosome I"/>
</dbReference>
<feature type="chain" id="PRO_5041971241" description="Protein CBR-NHR-266" evidence="1">
    <location>
        <begin position="23"/>
        <end position="140"/>
    </location>
</feature>
<protein>
    <recommendedName>
        <fullName evidence="4">Protein CBR-NHR-266</fullName>
    </recommendedName>
</protein>
<evidence type="ECO:0000313" key="3">
    <source>
        <dbReference type="Proteomes" id="UP000827892"/>
    </source>
</evidence>
<sequence>MRVSYSSLFFFTLVIIPSEVNMAPCAIGDDCGCIKRGSFDSAHLETAFPQTYAQFNSTYTFTHPVITYPDCEAIISNCTAPAVITVLYENGTLIVSPKGMKTPNVLSGIYCGDAEWRMQGVGGSVDFNIRSVNVSCALKR</sequence>
<accession>A0AAE9IZU4</accession>
<name>A0AAE9IZU4_CAEBR</name>
<dbReference type="KEGG" id="cbr:CBG_12880"/>
<proteinExistence type="predicted"/>
<keyword evidence="1" id="KW-0732">Signal</keyword>
<organism evidence="2 3">
    <name type="scientific">Caenorhabditis briggsae</name>
    <dbReference type="NCBI Taxonomy" id="6238"/>
    <lineage>
        <taxon>Eukaryota</taxon>
        <taxon>Metazoa</taxon>
        <taxon>Ecdysozoa</taxon>
        <taxon>Nematoda</taxon>
        <taxon>Chromadorea</taxon>
        <taxon>Rhabditida</taxon>
        <taxon>Rhabditina</taxon>
        <taxon>Rhabditomorpha</taxon>
        <taxon>Rhabditoidea</taxon>
        <taxon>Rhabditidae</taxon>
        <taxon>Peloderinae</taxon>
        <taxon>Caenorhabditis</taxon>
    </lineage>
</organism>
<dbReference type="EMBL" id="CP090891">
    <property type="protein sequence ID" value="ULU13182.1"/>
    <property type="molecule type" value="Genomic_DNA"/>
</dbReference>